<evidence type="ECO:0000256" key="6">
    <source>
        <dbReference type="PROSITE-ProRule" id="PRU00433"/>
    </source>
</evidence>
<dbReference type="AlphaFoldDB" id="A0A161R5I3"/>
<keyword evidence="8" id="KW-0575">Peroxidase</keyword>
<dbReference type="Pfam" id="PF03150">
    <property type="entry name" value="CCP_MauG"/>
    <property type="match status" value="2"/>
</dbReference>
<dbReference type="GO" id="GO:0046872">
    <property type="term" value="F:metal ion binding"/>
    <property type="evidence" value="ECO:0007669"/>
    <property type="project" value="UniProtKB-KW"/>
</dbReference>
<accession>A0A161R5I3</accession>
<keyword evidence="9" id="KW-1185">Reference proteome</keyword>
<organism evidence="8 9">
    <name type="scientific">Crenobacter luteus</name>
    <dbReference type="NCBI Taxonomy" id="1452487"/>
    <lineage>
        <taxon>Bacteria</taxon>
        <taxon>Pseudomonadati</taxon>
        <taxon>Pseudomonadota</taxon>
        <taxon>Betaproteobacteria</taxon>
        <taxon>Neisseriales</taxon>
        <taxon>Neisseriaceae</taxon>
        <taxon>Crenobacter</taxon>
    </lineage>
</organism>
<dbReference type="InterPro" id="IPR009056">
    <property type="entry name" value="Cyt_c-like_dom"/>
</dbReference>
<evidence type="ECO:0000313" key="9">
    <source>
        <dbReference type="Proteomes" id="UP000076625"/>
    </source>
</evidence>
<dbReference type="GO" id="GO:0009055">
    <property type="term" value="F:electron transfer activity"/>
    <property type="evidence" value="ECO:0007669"/>
    <property type="project" value="InterPro"/>
</dbReference>
<dbReference type="InterPro" id="IPR051395">
    <property type="entry name" value="Cytochrome_c_Peroxidase/MauG"/>
</dbReference>
<dbReference type="GO" id="GO:0020037">
    <property type="term" value="F:heme binding"/>
    <property type="evidence" value="ECO:0007669"/>
    <property type="project" value="InterPro"/>
</dbReference>
<proteinExistence type="predicted"/>
<dbReference type="InterPro" id="IPR004852">
    <property type="entry name" value="Di-haem_cyt_c_peroxidsae"/>
</dbReference>
<keyword evidence="4" id="KW-0560">Oxidoreductase</keyword>
<gene>
    <name evidence="8" type="ORF">AVW16_12460</name>
</gene>
<dbReference type="GO" id="GO:0004130">
    <property type="term" value="F:cytochrome-c peroxidase activity"/>
    <property type="evidence" value="ECO:0007669"/>
    <property type="project" value="TreeGrafter"/>
</dbReference>
<sequence>MRGQSGWSKVALLGVATGLVTVLVQKLYAEDVPPNEPPRPIGSLKGVTVPGPNNQQLAALIQDKKAAIELGKALFWDVRVGSDSKTACASCHFQAGADNRITNQINPGLLAGDKTFQVGGALAGPNYTLTPGDFPLTKFADVNDVDTKIADANDVVSSQGVFGTSFNGIISSNGMPDSCGNVNDAVFHGGLGFNINGVNTRRVEPRNAPTVINAVFNFRNFWDGRANNVFNGGDPFGLRNPAAMVWRVEGGVPKKVKLALPSSSLASQADGPPLSGFEMSCEARAFVHLGKRLLPQNILNSQTISSSDSVLGGYALMRPTYSALIRKAFRSEYWSSTLPLSISGQSLLDAKSMDVVKGTGVQKLMPNLIATQMEANFALFFGLAVQLYEATLVSDDSPFDRYADGDTTALTDQQLRGMALFQGKGRCINCHSGPEFTNASFANVINQRIERMVMGNGGVAVYDNGFYNIGVRPTQEDLGVGGTDPFGNPLSETLMAQQGKFDLLGNGFDPQKEPVPQPGERTAVNGAFKTPTLRNVEFTGPFFHNGGMATLMQVVDFYNRGGDFANANKDDLDPDIQRLGLSEYEKQDLVAFLLALSDDRVRYRKAPFDHPSLCVPDGHKGGSTAVAQNGTTGQAIDLMKCLPAVGAKGDKVGLQPFLGLSQFSR</sequence>
<keyword evidence="3 6" id="KW-0479">Metal-binding</keyword>
<evidence type="ECO:0000256" key="1">
    <source>
        <dbReference type="ARBA" id="ARBA00004196"/>
    </source>
</evidence>
<comment type="subcellular location">
    <subcellularLocation>
        <location evidence="1">Cell envelope</location>
    </subcellularLocation>
</comment>
<reference evidence="9" key="1">
    <citation type="submission" date="2016-01" db="EMBL/GenBank/DDBJ databases">
        <title>Draft genome of Chromobacterium sp. F49.</title>
        <authorList>
            <person name="Hong K.W."/>
        </authorList>
    </citation>
    <scope>NUCLEOTIDE SEQUENCE [LARGE SCALE GENOMIC DNA]</scope>
    <source>
        <strain evidence="9">CN10</strain>
    </source>
</reference>
<dbReference type="InterPro" id="IPR036909">
    <property type="entry name" value="Cyt_c-like_dom_sf"/>
</dbReference>
<evidence type="ECO:0000313" key="8">
    <source>
        <dbReference type="EMBL" id="KZE30303.1"/>
    </source>
</evidence>
<dbReference type="STRING" id="1452487.AVW16_12460"/>
<evidence type="ECO:0000259" key="7">
    <source>
        <dbReference type="PROSITE" id="PS51007"/>
    </source>
</evidence>
<dbReference type="Gene3D" id="1.10.760.10">
    <property type="entry name" value="Cytochrome c-like domain"/>
    <property type="match status" value="2"/>
</dbReference>
<protein>
    <submittedName>
        <fullName evidence="8">Cytochrome-c peroxidase</fullName>
    </submittedName>
</protein>
<dbReference type="Proteomes" id="UP000076625">
    <property type="component" value="Unassembled WGS sequence"/>
</dbReference>
<evidence type="ECO:0000256" key="3">
    <source>
        <dbReference type="ARBA" id="ARBA00022723"/>
    </source>
</evidence>
<evidence type="ECO:0000256" key="2">
    <source>
        <dbReference type="ARBA" id="ARBA00022617"/>
    </source>
</evidence>
<evidence type="ECO:0000256" key="4">
    <source>
        <dbReference type="ARBA" id="ARBA00023002"/>
    </source>
</evidence>
<name>A0A161R5I3_9NEIS</name>
<dbReference type="GO" id="GO:0030313">
    <property type="term" value="C:cell envelope"/>
    <property type="evidence" value="ECO:0007669"/>
    <property type="project" value="UniProtKB-SubCell"/>
</dbReference>
<keyword evidence="5 6" id="KW-0408">Iron</keyword>
<dbReference type="EMBL" id="LQQU01000028">
    <property type="protein sequence ID" value="KZE30303.1"/>
    <property type="molecule type" value="Genomic_DNA"/>
</dbReference>
<feature type="domain" description="Cytochrome c" evidence="7">
    <location>
        <begin position="66"/>
        <end position="186"/>
    </location>
</feature>
<dbReference type="PROSITE" id="PS51007">
    <property type="entry name" value="CYTC"/>
    <property type="match status" value="2"/>
</dbReference>
<evidence type="ECO:0000256" key="5">
    <source>
        <dbReference type="ARBA" id="ARBA00023004"/>
    </source>
</evidence>
<dbReference type="PANTHER" id="PTHR30600">
    <property type="entry name" value="CYTOCHROME C PEROXIDASE-RELATED"/>
    <property type="match status" value="1"/>
</dbReference>
<comment type="caution">
    <text evidence="8">The sequence shown here is derived from an EMBL/GenBank/DDBJ whole genome shotgun (WGS) entry which is preliminary data.</text>
</comment>
<feature type="domain" description="Cytochrome c" evidence="7">
    <location>
        <begin position="412"/>
        <end position="597"/>
    </location>
</feature>
<keyword evidence="2 6" id="KW-0349">Heme</keyword>
<dbReference type="SUPFAM" id="SSF46626">
    <property type="entry name" value="Cytochrome c"/>
    <property type="match status" value="2"/>
</dbReference>